<dbReference type="InterPro" id="IPR050157">
    <property type="entry name" value="PSI_iron-sulfur_center"/>
</dbReference>
<name>C8X5Q2_DESRD</name>
<dbReference type="Pfam" id="PF04015">
    <property type="entry name" value="DUF362"/>
    <property type="match status" value="1"/>
</dbReference>
<proteinExistence type="predicted"/>
<evidence type="ECO:0000259" key="5">
    <source>
        <dbReference type="PROSITE" id="PS51379"/>
    </source>
</evidence>
<reference evidence="6 7" key="2">
    <citation type="journal article" date="2010" name="Stand. Genomic Sci.">
        <title>Complete genome sequence of Desulfohalobium retbaense type strain (HR(100)).</title>
        <authorList>
            <person name="Spring S."/>
            <person name="Nolan M."/>
            <person name="Lapidus A."/>
            <person name="Glavina Del Rio T."/>
            <person name="Copeland A."/>
            <person name="Tice H."/>
            <person name="Cheng J.F."/>
            <person name="Lucas S."/>
            <person name="Land M."/>
            <person name="Chen F."/>
            <person name="Bruce D."/>
            <person name="Goodwin L."/>
            <person name="Pitluck S."/>
            <person name="Ivanova N."/>
            <person name="Mavromatis K."/>
            <person name="Mikhailova N."/>
            <person name="Pati A."/>
            <person name="Chen A."/>
            <person name="Palaniappan K."/>
            <person name="Hauser L."/>
            <person name="Chang Y.J."/>
            <person name="Jeffries C.D."/>
            <person name="Munk C."/>
            <person name="Kiss H."/>
            <person name="Chain P."/>
            <person name="Han C."/>
            <person name="Brettin T."/>
            <person name="Detter J.C."/>
            <person name="Schuler E."/>
            <person name="Goker M."/>
            <person name="Rohde M."/>
            <person name="Bristow J."/>
            <person name="Eisen J.A."/>
            <person name="Markowitz V."/>
            <person name="Hugenholtz P."/>
            <person name="Kyrpides N.C."/>
            <person name="Klenk H.P."/>
        </authorList>
    </citation>
    <scope>NUCLEOTIDE SEQUENCE [LARGE SCALE GENOMIC DNA]</scope>
    <source>
        <strain evidence="6 7">DSM 5692</strain>
    </source>
</reference>
<dbReference type="InterPro" id="IPR007160">
    <property type="entry name" value="DUF362"/>
</dbReference>
<keyword evidence="1" id="KW-0004">4Fe-4S</keyword>
<evidence type="ECO:0000313" key="7">
    <source>
        <dbReference type="Proteomes" id="UP000001052"/>
    </source>
</evidence>
<dbReference type="AlphaFoldDB" id="C8X5Q2"/>
<dbReference type="PANTHER" id="PTHR24960">
    <property type="entry name" value="PHOTOSYSTEM I IRON-SULFUR CENTER-RELATED"/>
    <property type="match status" value="1"/>
</dbReference>
<evidence type="ECO:0000313" key="6">
    <source>
        <dbReference type="EMBL" id="ACV69749.1"/>
    </source>
</evidence>
<dbReference type="STRING" id="485915.Dret_2467"/>
<dbReference type="Proteomes" id="UP000001052">
    <property type="component" value="Chromosome"/>
</dbReference>
<evidence type="ECO:0000256" key="1">
    <source>
        <dbReference type="ARBA" id="ARBA00022485"/>
    </source>
</evidence>
<evidence type="ECO:0000256" key="3">
    <source>
        <dbReference type="ARBA" id="ARBA00023004"/>
    </source>
</evidence>
<keyword evidence="4" id="KW-0411">Iron-sulfur</keyword>
<evidence type="ECO:0000256" key="4">
    <source>
        <dbReference type="ARBA" id="ARBA00023014"/>
    </source>
</evidence>
<gene>
    <name evidence="6" type="ordered locus">Dret_2467</name>
</gene>
<dbReference type="PROSITE" id="PS00198">
    <property type="entry name" value="4FE4S_FER_1"/>
    <property type="match status" value="1"/>
</dbReference>
<accession>C8X5Q2</accession>
<dbReference type="OrthoDB" id="9781559at2"/>
<feature type="domain" description="4Fe-4S ferredoxin-type" evidence="5">
    <location>
        <begin position="186"/>
        <end position="215"/>
    </location>
</feature>
<dbReference type="EMBL" id="CP001734">
    <property type="protein sequence ID" value="ACV69749.1"/>
    <property type="molecule type" value="Genomic_DNA"/>
</dbReference>
<keyword evidence="2" id="KW-0479">Metal-binding</keyword>
<dbReference type="GO" id="GO:0051539">
    <property type="term" value="F:4 iron, 4 sulfur cluster binding"/>
    <property type="evidence" value="ECO:0007669"/>
    <property type="project" value="UniProtKB-KW"/>
</dbReference>
<sequence>MTASVYFWNLRTSRKAPYDVRLRRLLKRVGLNSCFEPGHFVAVKVHFGEKGATGFLSPLWLKPFSRFITKAGGRAFFTDTNTLYVGQRGEAVSHSLLAAEHGFDPNILGAPVLIADGLRSSHEQAVPFYGRHIQTAYIAGDIAAADTMLVASHFKGHDLAGFGGALKNIAMGCASRRGKLQQHSGLAPRVNHHLCTGCGQCLPVCPAGALTIDSQSKTLLLDTAQCIGCAACILACRHNALQVDWTSSVTAFQERMAEYAAAVVGCFSQPLVYVNFVTQVTPGCDCIGHSDAPICPDIGILASRDPVALDQASCDLVNQSPALTSSALPESCGPGDDKFQAVHPETNGGHLLAYAAELGLGTRGYDLHVVS</sequence>
<dbReference type="InterPro" id="IPR017900">
    <property type="entry name" value="4Fe4S_Fe_S_CS"/>
</dbReference>
<dbReference type="GO" id="GO:0046872">
    <property type="term" value="F:metal ion binding"/>
    <property type="evidence" value="ECO:0007669"/>
    <property type="project" value="UniProtKB-KW"/>
</dbReference>
<dbReference type="KEGG" id="drt:Dret_2467"/>
<keyword evidence="3" id="KW-0408">Iron</keyword>
<dbReference type="InterPro" id="IPR017896">
    <property type="entry name" value="4Fe4S_Fe-S-bd"/>
</dbReference>
<dbReference type="Gene3D" id="3.30.70.20">
    <property type="match status" value="1"/>
</dbReference>
<dbReference type="HOGENOM" id="CLU_046240_0_0_7"/>
<keyword evidence="7" id="KW-1185">Reference proteome</keyword>
<dbReference type="Gene3D" id="3.40.50.11440">
    <property type="match status" value="1"/>
</dbReference>
<dbReference type="Pfam" id="PF12838">
    <property type="entry name" value="Fer4_7"/>
    <property type="match status" value="1"/>
</dbReference>
<dbReference type="eggNOG" id="COG2768">
    <property type="taxonomic scope" value="Bacteria"/>
</dbReference>
<protein>
    <submittedName>
        <fullName evidence="6">4Fe-4S ferredoxin iron-sulfur binding domain protein</fullName>
    </submittedName>
</protein>
<dbReference type="PANTHER" id="PTHR24960:SF79">
    <property type="entry name" value="PHOTOSYSTEM I IRON-SULFUR CENTER"/>
    <property type="match status" value="1"/>
</dbReference>
<organism evidence="6 7">
    <name type="scientific">Desulfohalobium retbaense (strain ATCC 49708 / DSM 5692 / JCM 16813 / HR100)</name>
    <dbReference type="NCBI Taxonomy" id="485915"/>
    <lineage>
        <taxon>Bacteria</taxon>
        <taxon>Pseudomonadati</taxon>
        <taxon>Thermodesulfobacteriota</taxon>
        <taxon>Desulfovibrionia</taxon>
        <taxon>Desulfovibrionales</taxon>
        <taxon>Desulfohalobiaceae</taxon>
        <taxon>Desulfohalobium</taxon>
    </lineage>
</organism>
<feature type="domain" description="4Fe-4S ferredoxin-type" evidence="5">
    <location>
        <begin position="217"/>
        <end position="246"/>
    </location>
</feature>
<dbReference type="PROSITE" id="PS51379">
    <property type="entry name" value="4FE4S_FER_2"/>
    <property type="match status" value="2"/>
</dbReference>
<dbReference type="SUPFAM" id="SSF54862">
    <property type="entry name" value="4Fe-4S ferredoxins"/>
    <property type="match status" value="1"/>
</dbReference>
<dbReference type="RefSeq" id="WP_015752883.1">
    <property type="nucleotide sequence ID" value="NC_013223.1"/>
</dbReference>
<reference evidence="7" key="1">
    <citation type="submission" date="2009-09" db="EMBL/GenBank/DDBJ databases">
        <title>The complete chromosome of Desulfohalobium retbaense DSM 5692.</title>
        <authorList>
            <consortium name="US DOE Joint Genome Institute (JGI-PGF)"/>
            <person name="Lucas S."/>
            <person name="Copeland A."/>
            <person name="Lapidus A."/>
            <person name="Glavina del Rio T."/>
            <person name="Dalin E."/>
            <person name="Tice H."/>
            <person name="Bruce D."/>
            <person name="Goodwin L."/>
            <person name="Pitluck S."/>
            <person name="Kyrpides N."/>
            <person name="Mavromatis K."/>
            <person name="Ivanova N."/>
            <person name="Mikhailova N."/>
            <person name="Munk A.C."/>
            <person name="Brettin T."/>
            <person name="Detter J.C."/>
            <person name="Han C."/>
            <person name="Tapia R."/>
            <person name="Larimer F."/>
            <person name="Land M."/>
            <person name="Hauser L."/>
            <person name="Markowitz V."/>
            <person name="Cheng J.-F."/>
            <person name="Hugenholtz P."/>
            <person name="Woyke T."/>
            <person name="Wu D."/>
            <person name="Spring S."/>
            <person name="Klenk H.-P."/>
            <person name="Eisen J.A."/>
        </authorList>
    </citation>
    <scope>NUCLEOTIDE SEQUENCE [LARGE SCALE GENOMIC DNA]</scope>
    <source>
        <strain evidence="7">DSM 5692</strain>
    </source>
</reference>
<evidence type="ECO:0000256" key="2">
    <source>
        <dbReference type="ARBA" id="ARBA00022723"/>
    </source>
</evidence>